<dbReference type="Pfam" id="PF07386">
    <property type="entry name" value="DUF1499"/>
    <property type="match status" value="1"/>
</dbReference>
<dbReference type="AlphaFoldDB" id="A0A4R0P5W5"/>
<keyword evidence="3" id="KW-1185">Reference proteome</keyword>
<reference evidence="2 3" key="1">
    <citation type="journal article" date="2015" name="Antonie Van Leeuwenhoek">
        <title>Oricola cellulosilytica gen. nov., sp. nov., a cellulose-degrading bacterium of the family Phyllobacteriaceae isolated from surface seashore water, and emended descriptions of Mesorhizobium loti and Phyllobacterium myrsinacearum.</title>
        <authorList>
            <person name="Hameed A."/>
            <person name="Shahina M."/>
            <person name="Lai W.A."/>
            <person name="Lin S.Y."/>
            <person name="Young L.S."/>
            <person name="Liu Y.C."/>
            <person name="Hsu Y.H."/>
            <person name="Young C.C."/>
        </authorList>
    </citation>
    <scope>NUCLEOTIDE SEQUENCE [LARGE SCALE GENOMIC DNA]</scope>
    <source>
        <strain evidence="2 3">KCTC 52183</strain>
    </source>
</reference>
<keyword evidence="1" id="KW-0812">Transmembrane</keyword>
<keyword evidence="1" id="KW-0472">Membrane</keyword>
<dbReference type="RefSeq" id="WP_131571590.1">
    <property type="nucleotide sequence ID" value="NZ_JAINFK010000002.1"/>
</dbReference>
<comment type="caution">
    <text evidence="2">The sequence shown here is derived from an EMBL/GenBank/DDBJ whole genome shotgun (WGS) entry which is preliminary data.</text>
</comment>
<dbReference type="Proteomes" id="UP000291301">
    <property type="component" value="Unassembled WGS sequence"/>
</dbReference>
<dbReference type="EMBL" id="SJST01000010">
    <property type="protein sequence ID" value="TCD11291.1"/>
    <property type="molecule type" value="Genomic_DNA"/>
</dbReference>
<sequence length="270" mass="29241">MVFARSRRYREPLYLRRLPSRPRSRTAFWALRFAAFAPLLALVSIFALRTGIADTSVFLVLGACVLAAALAGLILIAAALQSLWSRGTRGGRAVIWAIFLSVLTFAPFAAGGFLWTARPRQAEVSTDLVDPPLFASETRNMSGASPAVVAATLKDGYPGLTGRRYRAAPDAIHKTVTEVAQTFGWTLQSSVGRIGTDDELVLEFASQAPVIGIPGQTVLRVTDEGETSYLDIRSRTPGVPHDLGWNALLVERFLSRLDFELVGIVKADPA</sequence>
<organism evidence="2 3">
    <name type="scientific">Oricola cellulosilytica</name>
    <dbReference type="NCBI Taxonomy" id="1429082"/>
    <lineage>
        <taxon>Bacteria</taxon>
        <taxon>Pseudomonadati</taxon>
        <taxon>Pseudomonadota</taxon>
        <taxon>Alphaproteobacteria</taxon>
        <taxon>Hyphomicrobiales</taxon>
        <taxon>Ahrensiaceae</taxon>
        <taxon>Oricola</taxon>
    </lineage>
</organism>
<proteinExistence type="predicted"/>
<feature type="transmembrane region" description="Helical" evidence="1">
    <location>
        <begin position="58"/>
        <end position="81"/>
    </location>
</feature>
<name>A0A4R0P5W5_9HYPH</name>
<feature type="transmembrane region" description="Helical" evidence="1">
    <location>
        <begin position="26"/>
        <end position="46"/>
    </location>
</feature>
<evidence type="ECO:0000313" key="3">
    <source>
        <dbReference type="Proteomes" id="UP000291301"/>
    </source>
</evidence>
<dbReference type="InterPro" id="IPR010865">
    <property type="entry name" value="DUF1499"/>
</dbReference>
<protein>
    <submittedName>
        <fullName evidence="2">DUF1499 domain-containing protein</fullName>
    </submittedName>
</protein>
<evidence type="ECO:0000256" key="1">
    <source>
        <dbReference type="SAM" id="Phobius"/>
    </source>
</evidence>
<feature type="transmembrane region" description="Helical" evidence="1">
    <location>
        <begin position="93"/>
        <end position="115"/>
    </location>
</feature>
<accession>A0A4R0P5W5</accession>
<keyword evidence="1" id="KW-1133">Transmembrane helix</keyword>
<evidence type="ECO:0000313" key="2">
    <source>
        <dbReference type="EMBL" id="TCD11291.1"/>
    </source>
</evidence>
<dbReference type="OrthoDB" id="1523552at2"/>
<gene>
    <name evidence="2" type="ORF">E0D97_17345</name>
</gene>